<keyword evidence="3" id="KW-1185">Reference proteome</keyword>
<gene>
    <name evidence="2" type="ORF">OXX778_LOCUS8431</name>
</gene>
<reference evidence="2" key="1">
    <citation type="submission" date="2021-02" db="EMBL/GenBank/DDBJ databases">
        <authorList>
            <person name="Nowell W R."/>
        </authorList>
    </citation>
    <scope>NUCLEOTIDE SEQUENCE</scope>
    <source>
        <strain evidence="2">Ploen Becks lab</strain>
    </source>
</reference>
<evidence type="ECO:0000256" key="1">
    <source>
        <dbReference type="SAM" id="Coils"/>
    </source>
</evidence>
<name>A0A813VPN1_9BILA</name>
<comment type="caution">
    <text evidence="2">The sequence shown here is derived from an EMBL/GenBank/DDBJ whole genome shotgun (WGS) entry which is preliminary data.</text>
</comment>
<evidence type="ECO:0000313" key="2">
    <source>
        <dbReference type="EMBL" id="CAF0840532.1"/>
    </source>
</evidence>
<dbReference type="OrthoDB" id="441129at2759"/>
<feature type="coiled-coil region" evidence="1">
    <location>
        <begin position="4"/>
        <end position="116"/>
    </location>
</feature>
<dbReference type="EMBL" id="CAJNOC010001159">
    <property type="protein sequence ID" value="CAF0840532.1"/>
    <property type="molecule type" value="Genomic_DNA"/>
</dbReference>
<dbReference type="Proteomes" id="UP000663879">
    <property type="component" value="Unassembled WGS sequence"/>
</dbReference>
<dbReference type="AlphaFoldDB" id="A0A813VPN1"/>
<keyword evidence="1" id="KW-0175">Coiled coil</keyword>
<proteinExistence type="predicted"/>
<sequence length="301" mass="35293">MAEIENLKKINQNLLIENDKLNGQNADMTFLIKEKIDTNTKQSKQIKELQAKIEVLEKSLSQVIREFETERESLIHKCKLEMESGSIELEKMKRALELKNKEMNKVKKLAKNILEQRSDIERFFLDSLDYVKKQVSINRNEYRKEANQMYNNRMLAAYNGQMEYPKVKTFSKKFDANSTNNVFNDLEQAVKWQGVDKVFDLNDLTWEQKEQVLRELFARMNGVKPKQVKNGNDELKAVELDETINDADSNEDDNDIKYLDRRDVKKSFNNNSETNFTFLTEPNYQAPSKPNEMLKLPSIVS</sequence>
<dbReference type="PANTHER" id="PTHR14845:SF5">
    <property type="entry name" value="BASAL BODY-ORIENTATION FACTOR 1"/>
    <property type="match status" value="1"/>
</dbReference>
<evidence type="ECO:0000313" key="3">
    <source>
        <dbReference type="Proteomes" id="UP000663879"/>
    </source>
</evidence>
<organism evidence="2 3">
    <name type="scientific">Brachionus calyciflorus</name>
    <dbReference type="NCBI Taxonomy" id="104777"/>
    <lineage>
        <taxon>Eukaryota</taxon>
        <taxon>Metazoa</taxon>
        <taxon>Spiralia</taxon>
        <taxon>Gnathifera</taxon>
        <taxon>Rotifera</taxon>
        <taxon>Eurotatoria</taxon>
        <taxon>Monogononta</taxon>
        <taxon>Pseudotrocha</taxon>
        <taxon>Ploima</taxon>
        <taxon>Brachionidae</taxon>
        <taxon>Brachionus</taxon>
    </lineage>
</organism>
<dbReference type="PANTHER" id="PTHR14845">
    <property type="entry name" value="COILED-COIL DOMAIN-CONTAINING 166"/>
    <property type="match status" value="1"/>
</dbReference>
<accession>A0A813VPN1</accession>
<evidence type="ECO:0008006" key="4">
    <source>
        <dbReference type="Google" id="ProtNLM"/>
    </source>
</evidence>
<protein>
    <recommendedName>
        <fullName evidence="4">Basal body-orientation factor 1</fullName>
    </recommendedName>
</protein>